<evidence type="ECO:0000313" key="3">
    <source>
        <dbReference type="Proteomes" id="UP000183039"/>
    </source>
</evidence>
<evidence type="ECO:0000313" key="2">
    <source>
        <dbReference type="EMBL" id="OJG93448.1"/>
    </source>
</evidence>
<dbReference type="AlphaFoldDB" id="A0AA91JQX6"/>
<comment type="caution">
    <text evidence="2">The sequence shown here is derived from an EMBL/GenBank/DDBJ whole genome shotgun (WGS) entry which is preliminary data.</text>
</comment>
<sequence>MTTINALPNFCQNSKLSNFFIFSLSFAIIAQSISLTVV</sequence>
<gene>
    <name evidence="2" type="ORF">RV15_GL000050</name>
</gene>
<proteinExistence type="predicted"/>
<feature type="transmembrane region" description="Helical" evidence="1">
    <location>
        <begin position="19"/>
        <end position="37"/>
    </location>
</feature>
<name>A0AA91JQX6_9ENTE</name>
<keyword evidence="1" id="KW-0472">Membrane</keyword>
<organism evidence="2 3">
    <name type="scientific">Enterococcus silesiacus</name>
    <dbReference type="NCBI Taxonomy" id="332949"/>
    <lineage>
        <taxon>Bacteria</taxon>
        <taxon>Bacillati</taxon>
        <taxon>Bacillota</taxon>
        <taxon>Bacilli</taxon>
        <taxon>Lactobacillales</taxon>
        <taxon>Enterococcaceae</taxon>
        <taxon>Enterococcus</taxon>
    </lineage>
</organism>
<reference evidence="2 3" key="1">
    <citation type="submission" date="2014-12" db="EMBL/GenBank/DDBJ databases">
        <title>Draft genome sequences of 29 type strains of Enterococci.</title>
        <authorList>
            <person name="Zhong Z."/>
            <person name="Sun Z."/>
            <person name="Liu W."/>
            <person name="Zhang W."/>
            <person name="Zhang H."/>
        </authorList>
    </citation>
    <scope>NUCLEOTIDE SEQUENCE [LARGE SCALE GENOMIC DNA]</scope>
    <source>
        <strain evidence="2 3">DSM 22801</strain>
    </source>
</reference>
<keyword evidence="1" id="KW-0812">Transmembrane</keyword>
<accession>A0AA91JQX6</accession>
<dbReference type="EMBL" id="JXLC01000001">
    <property type="protein sequence ID" value="OJG93448.1"/>
    <property type="molecule type" value="Genomic_DNA"/>
</dbReference>
<dbReference type="Proteomes" id="UP000183039">
    <property type="component" value="Unassembled WGS sequence"/>
</dbReference>
<keyword evidence="1" id="KW-1133">Transmembrane helix</keyword>
<evidence type="ECO:0000256" key="1">
    <source>
        <dbReference type="SAM" id="Phobius"/>
    </source>
</evidence>
<protein>
    <submittedName>
        <fullName evidence="2">Uncharacterized protein</fullName>
    </submittedName>
</protein>